<sequence>MKHTIKVAGGALLVCLVASSAYAHPGHDMGGLAHGMAHPLSGLDHILAMTMVGIYAYQQRGTQALWLLPVTFVALMAVGGALGIAGAGLPLVEIGIGLSVVALGAALALDVKLPAMIATTVIGAFAVCHGFAHGAEMTLDASGYAYASGFMLATASLHLAGIGIGASIGRLGRRLESPLVRTAGGIASLVGVGLLAGTL</sequence>
<dbReference type="AlphaFoldDB" id="A0A418W8R1"/>
<organism evidence="3 4">
    <name type="scientific">Oleomonas cavernae</name>
    <dbReference type="NCBI Taxonomy" id="2320859"/>
    <lineage>
        <taxon>Bacteria</taxon>
        <taxon>Pseudomonadati</taxon>
        <taxon>Pseudomonadota</taxon>
        <taxon>Alphaproteobacteria</taxon>
        <taxon>Acetobacterales</taxon>
        <taxon>Acetobacteraceae</taxon>
        <taxon>Oleomonas</taxon>
    </lineage>
</organism>
<feature type="transmembrane region" description="Helical" evidence="1">
    <location>
        <begin position="39"/>
        <end position="57"/>
    </location>
</feature>
<dbReference type="EMBL" id="QYUK01000011">
    <property type="protein sequence ID" value="RJF86405.1"/>
    <property type="molecule type" value="Genomic_DNA"/>
</dbReference>
<feature type="signal peptide" evidence="2">
    <location>
        <begin position="1"/>
        <end position="23"/>
    </location>
</feature>
<dbReference type="Proteomes" id="UP000284605">
    <property type="component" value="Unassembled WGS sequence"/>
</dbReference>
<accession>A0A418W8R1</accession>
<dbReference type="Pfam" id="PF04955">
    <property type="entry name" value="HupE_UreJ"/>
    <property type="match status" value="1"/>
</dbReference>
<feature type="transmembrane region" description="Helical" evidence="1">
    <location>
        <begin position="178"/>
        <end position="197"/>
    </location>
</feature>
<keyword evidence="4" id="KW-1185">Reference proteome</keyword>
<keyword evidence="2" id="KW-0732">Signal</keyword>
<evidence type="ECO:0000256" key="2">
    <source>
        <dbReference type="SAM" id="SignalP"/>
    </source>
</evidence>
<dbReference type="PIRSF" id="PIRSF016919">
    <property type="entry name" value="HupE_UreJ"/>
    <property type="match status" value="1"/>
</dbReference>
<dbReference type="InterPro" id="IPR007038">
    <property type="entry name" value="HupE_UreJ"/>
</dbReference>
<proteinExistence type="predicted"/>
<evidence type="ECO:0000313" key="3">
    <source>
        <dbReference type="EMBL" id="RJF86405.1"/>
    </source>
</evidence>
<comment type="caution">
    <text evidence="3">The sequence shown here is derived from an EMBL/GenBank/DDBJ whole genome shotgun (WGS) entry which is preliminary data.</text>
</comment>
<evidence type="ECO:0000256" key="1">
    <source>
        <dbReference type="SAM" id="Phobius"/>
    </source>
</evidence>
<feature type="transmembrane region" description="Helical" evidence="1">
    <location>
        <begin position="116"/>
        <end position="132"/>
    </location>
</feature>
<evidence type="ECO:0000313" key="4">
    <source>
        <dbReference type="Proteomes" id="UP000284605"/>
    </source>
</evidence>
<keyword evidence="1" id="KW-0812">Transmembrane</keyword>
<feature type="transmembrane region" description="Helical" evidence="1">
    <location>
        <begin position="144"/>
        <end position="166"/>
    </location>
</feature>
<keyword evidence="1" id="KW-0472">Membrane</keyword>
<name>A0A418W8R1_9PROT</name>
<protein>
    <submittedName>
        <fullName evidence="3">Urease accessory protein</fullName>
    </submittedName>
</protein>
<keyword evidence="1" id="KW-1133">Transmembrane helix</keyword>
<feature type="chain" id="PRO_5019083206" evidence="2">
    <location>
        <begin position="24"/>
        <end position="199"/>
    </location>
</feature>
<dbReference type="OrthoDB" id="9808192at2"/>
<reference evidence="3 4" key="1">
    <citation type="submission" date="2018-09" db="EMBL/GenBank/DDBJ databases">
        <authorList>
            <person name="Zhu H."/>
        </authorList>
    </citation>
    <scope>NUCLEOTIDE SEQUENCE [LARGE SCALE GENOMIC DNA]</scope>
    <source>
        <strain evidence="3 4">K1W22B-8</strain>
    </source>
</reference>
<feature type="transmembrane region" description="Helical" evidence="1">
    <location>
        <begin position="64"/>
        <end position="85"/>
    </location>
</feature>
<feature type="transmembrane region" description="Helical" evidence="1">
    <location>
        <begin position="91"/>
        <end position="109"/>
    </location>
</feature>
<gene>
    <name evidence="3" type="ORF">D3874_04675</name>
</gene>
<dbReference type="RefSeq" id="WP_119777043.1">
    <property type="nucleotide sequence ID" value="NZ_QYUK01000011.1"/>
</dbReference>